<proteinExistence type="predicted"/>
<dbReference type="PRINTS" id="PR00035">
    <property type="entry name" value="HTHGNTR"/>
</dbReference>
<dbReference type="Gene3D" id="1.10.10.10">
    <property type="entry name" value="Winged helix-like DNA-binding domain superfamily/Winged helix DNA-binding domain"/>
    <property type="match status" value="1"/>
</dbReference>
<dbReference type="Pfam" id="PF00392">
    <property type="entry name" value="GntR"/>
    <property type="match status" value="1"/>
</dbReference>
<dbReference type="PROSITE" id="PS50949">
    <property type="entry name" value="HTH_GNTR"/>
    <property type="match status" value="1"/>
</dbReference>
<dbReference type="SMART" id="SM00345">
    <property type="entry name" value="HTH_GNTR"/>
    <property type="match status" value="1"/>
</dbReference>
<dbReference type="InterPro" id="IPR000524">
    <property type="entry name" value="Tscrpt_reg_HTH_GntR"/>
</dbReference>
<keyword evidence="2" id="KW-0238">DNA-binding</keyword>
<dbReference type="GO" id="GO:0003700">
    <property type="term" value="F:DNA-binding transcription factor activity"/>
    <property type="evidence" value="ECO:0007669"/>
    <property type="project" value="InterPro"/>
</dbReference>
<reference evidence="5" key="2">
    <citation type="submission" date="2021-08" db="EMBL/GenBank/DDBJ databases">
        <authorList>
            <person name="Tani A."/>
            <person name="Ola A."/>
            <person name="Ogura Y."/>
            <person name="Katsura K."/>
            <person name="Hayashi T."/>
        </authorList>
    </citation>
    <scope>NUCLEOTIDE SEQUENCE</scope>
    <source>
        <strain evidence="5">JCM 32048</strain>
    </source>
</reference>
<dbReference type="InterPro" id="IPR008920">
    <property type="entry name" value="TF_FadR/GntR_C"/>
</dbReference>
<evidence type="ECO:0000259" key="4">
    <source>
        <dbReference type="PROSITE" id="PS50949"/>
    </source>
</evidence>
<dbReference type="SUPFAM" id="SSF48008">
    <property type="entry name" value="GntR ligand-binding domain-like"/>
    <property type="match status" value="1"/>
</dbReference>
<protein>
    <submittedName>
        <fullName evidence="5">HTH-type transcriptional regulator LutR</fullName>
    </submittedName>
</protein>
<dbReference type="Gene3D" id="1.20.120.530">
    <property type="entry name" value="GntR ligand-binding domain-like"/>
    <property type="match status" value="1"/>
</dbReference>
<feature type="domain" description="HTH gntR-type" evidence="4">
    <location>
        <begin position="16"/>
        <end position="84"/>
    </location>
</feature>
<dbReference type="InterPro" id="IPR011711">
    <property type="entry name" value="GntR_C"/>
</dbReference>
<dbReference type="InterPro" id="IPR036390">
    <property type="entry name" value="WH_DNA-bd_sf"/>
</dbReference>
<dbReference type="PANTHER" id="PTHR43537:SF5">
    <property type="entry name" value="UXU OPERON TRANSCRIPTIONAL REGULATOR"/>
    <property type="match status" value="1"/>
</dbReference>
<comment type="caution">
    <text evidence="5">The sequence shown here is derived from an EMBL/GenBank/DDBJ whole genome shotgun (WGS) entry which is preliminary data.</text>
</comment>
<dbReference type="CDD" id="cd07377">
    <property type="entry name" value="WHTH_GntR"/>
    <property type="match status" value="1"/>
</dbReference>
<dbReference type="SUPFAM" id="SSF46785">
    <property type="entry name" value="Winged helix' DNA-binding domain"/>
    <property type="match status" value="1"/>
</dbReference>
<organism evidence="5 6">
    <name type="scientific">Methylobacterium frigidaeris</name>
    <dbReference type="NCBI Taxonomy" id="2038277"/>
    <lineage>
        <taxon>Bacteria</taxon>
        <taxon>Pseudomonadati</taxon>
        <taxon>Pseudomonadota</taxon>
        <taxon>Alphaproteobacteria</taxon>
        <taxon>Hyphomicrobiales</taxon>
        <taxon>Methylobacteriaceae</taxon>
        <taxon>Methylobacterium</taxon>
    </lineage>
</organism>
<sequence>MKNVNGMDIARPNEGQTGFELVFAFLRERLLAGSLRPGDRLLPERELAALLGVSRPIVREALRALNALGIVEIRERSGTVVRTPDVTVLNDFFAFALAQQDGLGDDVMQARIAVECQSIRLACANASVADLERLQRALQRIVETIDDHEAGGAADYAFHRAIVTAGGSRTLGVLHDAMAHVLMRSHIARRELVQVVAPMRAYLIEDHRRIFDAIAARDPARADAVLREHFAIGDDFRRQAALAVSTPARATGR</sequence>
<dbReference type="Pfam" id="PF07729">
    <property type="entry name" value="FCD"/>
    <property type="match status" value="1"/>
</dbReference>
<reference evidence="5" key="1">
    <citation type="journal article" date="2016" name="Front. Microbiol.">
        <title>Genome Sequence of the Piezophilic, Mesophilic Sulfate-Reducing Bacterium Desulfovibrio indicus J2T.</title>
        <authorList>
            <person name="Cao J."/>
            <person name="Maignien L."/>
            <person name="Shao Z."/>
            <person name="Alain K."/>
            <person name="Jebbar M."/>
        </authorList>
    </citation>
    <scope>NUCLEOTIDE SEQUENCE</scope>
    <source>
        <strain evidence="5">JCM 32048</strain>
    </source>
</reference>
<gene>
    <name evidence="5" type="primary">lutR_2</name>
    <name evidence="5" type="ORF">MPEAHAMD_6083</name>
</gene>
<dbReference type="PANTHER" id="PTHR43537">
    <property type="entry name" value="TRANSCRIPTIONAL REGULATOR, GNTR FAMILY"/>
    <property type="match status" value="1"/>
</dbReference>
<dbReference type="AlphaFoldDB" id="A0AA37M860"/>
<evidence type="ECO:0000256" key="3">
    <source>
        <dbReference type="ARBA" id="ARBA00023163"/>
    </source>
</evidence>
<keyword evidence="3" id="KW-0804">Transcription</keyword>
<name>A0AA37M860_9HYPH</name>
<evidence type="ECO:0000256" key="2">
    <source>
        <dbReference type="ARBA" id="ARBA00023125"/>
    </source>
</evidence>
<accession>A0AA37M860</accession>
<keyword evidence="6" id="KW-1185">Reference proteome</keyword>
<evidence type="ECO:0000256" key="1">
    <source>
        <dbReference type="ARBA" id="ARBA00023015"/>
    </source>
</evidence>
<dbReference type="EMBL" id="BPQJ01000049">
    <property type="protein sequence ID" value="GJD65887.1"/>
    <property type="molecule type" value="Genomic_DNA"/>
</dbReference>
<evidence type="ECO:0000313" key="6">
    <source>
        <dbReference type="Proteomes" id="UP001055286"/>
    </source>
</evidence>
<dbReference type="SMART" id="SM00895">
    <property type="entry name" value="FCD"/>
    <property type="match status" value="1"/>
</dbReference>
<dbReference type="InterPro" id="IPR036388">
    <property type="entry name" value="WH-like_DNA-bd_sf"/>
</dbReference>
<dbReference type="GO" id="GO:0003677">
    <property type="term" value="F:DNA binding"/>
    <property type="evidence" value="ECO:0007669"/>
    <property type="project" value="UniProtKB-KW"/>
</dbReference>
<dbReference type="Proteomes" id="UP001055286">
    <property type="component" value="Unassembled WGS sequence"/>
</dbReference>
<evidence type="ECO:0000313" key="5">
    <source>
        <dbReference type="EMBL" id="GJD65887.1"/>
    </source>
</evidence>
<keyword evidence="1" id="KW-0805">Transcription regulation</keyword>